<organism evidence="5 6">
    <name type="scientific">Candidatus Sulfobium mesophilum</name>
    <dbReference type="NCBI Taxonomy" id="2016548"/>
    <lineage>
        <taxon>Bacteria</taxon>
        <taxon>Pseudomonadati</taxon>
        <taxon>Nitrospirota</taxon>
        <taxon>Nitrospiria</taxon>
        <taxon>Nitrospirales</taxon>
        <taxon>Nitrospiraceae</taxon>
        <taxon>Candidatus Sulfobium</taxon>
    </lineage>
</organism>
<evidence type="ECO:0000259" key="4">
    <source>
        <dbReference type="PROSITE" id="PS51202"/>
    </source>
</evidence>
<dbReference type="PROSITE" id="PS51202">
    <property type="entry name" value="RCK_C"/>
    <property type="match status" value="1"/>
</dbReference>
<dbReference type="GO" id="GO:0005886">
    <property type="term" value="C:plasma membrane"/>
    <property type="evidence" value="ECO:0007669"/>
    <property type="project" value="UniProtKB-SubCell"/>
</dbReference>
<dbReference type="Pfam" id="PF02254">
    <property type="entry name" value="TrkA_N"/>
    <property type="match status" value="1"/>
</dbReference>
<dbReference type="InterPro" id="IPR013099">
    <property type="entry name" value="K_chnl_dom"/>
</dbReference>
<evidence type="ECO:0000313" key="6">
    <source>
        <dbReference type="Proteomes" id="UP000245125"/>
    </source>
</evidence>
<dbReference type="SUPFAM" id="SSF81324">
    <property type="entry name" value="Voltage-gated potassium channels"/>
    <property type="match status" value="1"/>
</dbReference>
<dbReference type="PROSITE" id="PS51201">
    <property type="entry name" value="RCK_N"/>
    <property type="match status" value="1"/>
</dbReference>
<dbReference type="InterPro" id="IPR036721">
    <property type="entry name" value="RCK_C_sf"/>
</dbReference>
<protein>
    <submittedName>
        <fullName evidence="5">TrkA-N domain protein</fullName>
    </submittedName>
</protein>
<dbReference type="SUPFAM" id="SSF116726">
    <property type="entry name" value="TrkA C-terminal domain-like"/>
    <property type="match status" value="1"/>
</dbReference>
<dbReference type="Pfam" id="PF07885">
    <property type="entry name" value="Ion_trans_2"/>
    <property type="match status" value="1"/>
</dbReference>
<dbReference type="EMBL" id="OUUY01000087">
    <property type="protein sequence ID" value="SPQ01051.1"/>
    <property type="molecule type" value="Genomic_DNA"/>
</dbReference>
<dbReference type="InterPro" id="IPR050721">
    <property type="entry name" value="Trk_Ktr_HKT_K-transport"/>
</dbReference>
<accession>A0A2U3QI16</accession>
<dbReference type="OrthoDB" id="9785285at2"/>
<feature type="domain" description="RCK N-terminal" evidence="3">
    <location>
        <begin position="117"/>
        <end position="235"/>
    </location>
</feature>
<dbReference type="Gene3D" id="1.10.287.70">
    <property type="match status" value="1"/>
</dbReference>
<feature type="transmembrane region" description="Helical" evidence="2">
    <location>
        <begin position="12"/>
        <end position="34"/>
    </location>
</feature>
<keyword evidence="2" id="KW-1133">Transmembrane helix</keyword>
<keyword evidence="6" id="KW-1185">Reference proteome</keyword>
<gene>
    <name evidence="5" type="ORF">NBG4_400019</name>
</gene>
<keyword evidence="2" id="KW-0472">Membrane</keyword>
<evidence type="ECO:0000259" key="3">
    <source>
        <dbReference type="PROSITE" id="PS51201"/>
    </source>
</evidence>
<evidence type="ECO:0000256" key="2">
    <source>
        <dbReference type="SAM" id="Phobius"/>
    </source>
</evidence>
<dbReference type="GO" id="GO:0006813">
    <property type="term" value="P:potassium ion transport"/>
    <property type="evidence" value="ECO:0007669"/>
    <property type="project" value="InterPro"/>
</dbReference>
<dbReference type="Proteomes" id="UP000245125">
    <property type="component" value="Unassembled WGS sequence"/>
</dbReference>
<dbReference type="InterPro" id="IPR036291">
    <property type="entry name" value="NAD(P)-bd_dom_sf"/>
</dbReference>
<dbReference type="GO" id="GO:0008324">
    <property type="term" value="F:monoatomic cation transmembrane transporter activity"/>
    <property type="evidence" value="ECO:0007669"/>
    <property type="project" value="InterPro"/>
</dbReference>
<feature type="transmembrane region" description="Helical" evidence="2">
    <location>
        <begin position="72"/>
        <end position="96"/>
    </location>
</feature>
<feature type="domain" description="RCK C-terminal" evidence="4">
    <location>
        <begin position="259"/>
        <end position="341"/>
    </location>
</feature>
<dbReference type="Pfam" id="PF02080">
    <property type="entry name" value="TrkA_C"/>
    <property type="match status" value="1"/>
</dbReference>
<reference evidence="6" key="1">
    <citation type="submission" date="2018-03" db="EMBL/GenBank/DDBJ databases">
        <authorList>
            <person name="Zecchin S."/>
        </authorList>
    </citation>
    <scope>NUCLEOTIDE SEQUENCE [LARGE SCALE GENOMIC DNA]</scope>
</reference>
<feature type="transmembrane region" description="Helical" evidence="2">
    <location>
        <begin position="40"/>
        <end position="60"/>
    </location>
</feature>
<evidence type="ECO:0000313" key="5">
    <source>
        <dbReference type="EMBL" id="SPQ01051.1"/>
    </source>
</evidence>
<dbReference type="InterPro" id="IPR006037">
    <property type="entry name" value="RCK_C"/>
</dbReference>
<dbReference type="PANTHER" id="PTHR43833:SF9">
    <property type="entry name" value="POTASSIUM CHANNEL PROTEIN YUGO-RELATED"/>
    <property type="match status" value="1"/>
</dbReference>
<dbReference type="PANTHER" id="PTHR43833">
    <property type="entry name" value="POTASSIUM CHANNEL PROTEIN 2-RELATED-RELATED"/>
    <property type="match status" value="1"/>
</dbReference>
<name>A0A2U3QI16_9BACT</name>
<comment type="subcellular location">
    <subcellularLocation>
        <location evidence="1">Cell membrane</location>
        <topology evidence="1">Multi-pass membrane protein</topology>
    </subcellularLocation>
</comment>
<proteinExistence type="predicted"/>
<evidence type="ECO:0000256" key="1">
    <source>
        <dbReference type="ARBA" id="ARBA00004651"/>
    </source>
</evidence>
<keyword evidence="2" id="KW-0812">Transmembrane</keyword>
<dbReference type="Gene3D" id="3.40.50.720">
    <property type="entry name" value="NAD(P)-binding Rossmann-like Domain"/>
    <property type="match status" value="1"/>
</dbReference>
<dbReference type="AlphaFoldDB" id="A0A2U3QI16"/>
<dbReference type="SUPFAM" id="SSF51735">
    <property type="entry name" value="NAD(P)-binding Rossmann-fold domains"/>
    <property type="match status" value="1"/>
</dbReference>
<dbReference type="Gene3D" id="3.30.70.1450">
    <property type="entry name" value="Regulator of K+ conductance, C-terminal domain"/>
    <property type="match status" value="1"/>
</dbReference>
<dbReference type="InterPro" id="IPR003148">
    <property type="entry name" value="RCK_N"/>
</dbReference>
<sequence>MVLNIYSRIYKTFVLAGIGLASVSLIGTIGYWFIGGKRYSLMDCFYMAIITITTIGYGEIIDLSGNPAGRMFTIVIAISGISIEAFFLTNLIALIVEGELSYAFRRNKMNKIISRLKEHYIICGVGGVGFHVLSELSSTKRVHVVIDSDKTKIERMLEVFRESPFIEGDATDSDTLLASGIREAKGLLAITGDDSKNLVISLSAKQLNPNIRVVARCHDLKNMEKMKKAGADAVISPGFIGGLRMASEMVRPTVVSFLDTMLRDKEKNPRVEQITVPESLDGQTISKLDLREYPNILLLAVRTGANWIYNPSHDYSLKAGDTLIFLTTPEERTKLESVFRAKQRT</sequence>